<dbReference type="EMBL" id="JAHZSS010000012">
    <property type="protein sequence ID" value="MBW8191597.1"/>
    <property type="molecule type" value="Genomic_DNA"/>
</dbReference>
<evidence type="ECO:0000313" key="3">
    <source>
        <dbReference type="Proteomes" id="UP001166251"/>
    </source>
</evidence>
<sequence>MKKFVSILGLLIVSQISLASPQDDCLNMHVIDSEPLGFVKSSTVKSGVHWHYLKAIEQRSGLCFNLKLMPYARIWESMRVGLHDGGIVFRSEARSPLVEYVALIRFVETAVIPLAEFDIEGYNDLHELTVGKTRGSHLSERFDDNEAIRTVEMATYEQLAQMIHSKRINAVAGSLFPLRYQLNKFIARGDLNIGRPLVIGQKAQWLQLSKKSNHLDKIPQLTAAVESLKADGTFDRIMAEFYGDNWHALNQPPAVIMADG</sequence>
<organism evidence="2 3">
    <name type="scientific">Neiella holothuriorum</name>
    <dbReference type="NCBI Taxonomy" id="2870530"/>
    <lineage>
        <taxon>Bacteria</taxon>
        <taxon>Pseudomonadati</taxon>
        <taxon>Pseudomonadota</taxon>
        <taxon>Gammaproteobacteria</taxon>
        <taxon>Alteromonadales</taxon>
        <taxon>Echinimonadaceae</taxon>
        <taxon>Neiella</taxon>
    </lineage>
</organism>
<evidence type="ECO:0000313" key="2">
    <source>
        <dbReference type="EMBL" id="MBW8191597.1"/>
    </source>
</evidence>
<keyword evidence="1" id="KW-0732">Signal</keyword>
<comment type="caution">
    <text evidence="2">The sequence shown here is derived from an EMBL/GenBank/DDBJ whole genome shotgun (WGS) entry which is preliminary data.</text>
</comment>
<dbReference type="Gene3D" id="3.40.190.10">
    <property type="entry name" value="Periplasmic binding protein-like II"/>
    <property type="match status" value="2"/>
</dbReference>
<dbReference type="RefSeq" id="WP_220104279.1">
    <property type="nucleotide sequence ID" value="NZ_JAHZSS010000012.1"/>
</dbReference>
<keyword evidence="3" id="KW-1185">Reference proteome</keyword>
<reference evidence="2" key="1">
    <citation type="submission" date="2021-07" db="EMBL/GenBank/DDBJ databases">
        <title>Neiella marina sp. nov., isolated from the intestinal content of sea cucumber Apostichopus japonicus.</title>
        <authorList>
            <person name="Bai X."/>
        </authorList>
    </citation>
    <scope>NUCLEOTIDE SEQUENCE</scope>
    <source>
        <strain evidence="2">126</strain>
    </source>
</reference>
<evidence type="ECO:0000256" key="1">
    <source>
        <dbReference type="SAM" id="SignalP"/>
    </source>
</evidence>
<feature type="signal peptide" evidence="1">
    <location>
        <begin position="1"/>
        <end position="19"/>
    </location>
</feature>
<gene>
    <name evidence="2" type="ORF">K0504_11160</name>
</gene>
<protein>
    <submittedName>
        <fullName evidence="2">Transporter substrate-binding domain-containing protein</fullName>
    </submittedName>
</protein>
<dbReference type="Proteomes" id="UP001166251">
    <property type="component" value="Unassembled WGS sequence"/>
</dbReference>
<proteinExistence type="predicted"/>
<name>A0ABS7EGX4_9GAMM</name>
<dbReference type="SUPFAM" id="SSF53850">
    <property type="entry name" value="Periplasmic binding protein-like II"/>
    <property type="match status" value="1"/>
</dbReference>
<accession>A0ABS7EGX4</accession>
<feature type="chain" id="PRO_5047173560" evidence="1">
    <location>
        <begin position="20"/>
        <end position="260"/>
    </location>
</feature>